<dbReference type="PANTHER" id="PTHR34464:SF3">
    <property type="entry name" value="OS09G0376300 PROTEIN"/>
    <property type="match status" value="1"/>
</dbReference>
<dbReference type="AlphaFoldDB" id="A0AA86S394"/>
<evidence type="ECO:0000313" key="1">
    <source>
        <dbReference type="EMBL" id="CAJ1940253.1"/>
    </source>
</evidence>
<accession>A0AA86S394</accession>
<protein>
    <submittedName>
        <fullName evidence="1">Uncharacterized protein</fullName>
    </submittedName>
</protein>
<dbReference type="PANTHER" id="PTHR34464">
    <property type="entry name" value="OS09G0376300 PROTEIN"/>
    <property type="match status" value="1"/>
</dbReference>
<gene>
    <name evidence="1" type="ORF">AYBTSS11_LOCUS9603</name>
</gene>
<organism evidence="1 2">
    <name type="scientific">Sphenostylis stenocarpa</name>
    <dbReference type="NCBI Taxonomy" id="92480"/>
    <lineage>
        <taxon>Eukaryota</taxon>
        <taxon>Viridiplantae</taxon>
        <taxon>Streptophyta</taxon>
        <taxon>Embryophyta</taxon>
        <taxon>Tracheophyta</taxon>
        <taxon>Spermatophyta</taxon>
        <taxon>Magnoliopsida</taxon>
        <taxon>eudicotyledons</taxon>
        <taxon>Gunneridae</taxon>
        <taxon>Pentapetalae</taxon>
        <taxon>rosids</taxon>
        <taxon>fabids</taxon>
        <taxon>Fabales</taxon>
        <taxon>Fabaceae</taxon>
        <taxon>Papilionoideae</taxon>
        <taxon>50 kb inversion clade</taxon>
        <taxon>NPAAA clade</taxon>
        <taxon>indigoferoid/millettioid clade</taxon>
        <taxon>Phaseoleae</taxon>
        <taxon>Sphenostylis</taxon>
    </lineage>
</organism>
<dbReference type="Gramene" id="rna-AYBTSS11_LOCUS9603">
    <property type="protein sequence ID" value="CAJ1940253.1"/>
    <property type="gene ID" value="gene-AYBTSS11_LOCUS9603"/>
</dbReference>
<proteinExistence type="predicted"/>
<keyword evidence="2" id="KW-1185">Reference proteome</keyword>
<reference evidence="1" key="1">
    <citation type="submission" date="2023-10" db="EMBL/GenBank/DDBJ databases">
        <authorList>
            <person name="Domelevo Entfellner J.-B."/>
        </authorList>
    </citation>
    <scope>NUCLEOTIDE SEQUENCE</scope>
</reference>
<sequence length="151" mass="17174">MTISISSLAWWTRKGKTKDQISKASAEYSFVEKKYTSQSHKKVSNDGKVKKVYEEYGDVVLVSYEDDRCSDDCWSDWCLFDCESDDLDWSIGWLEPLRSNFVSNDDGDDFAVLVPSYTARCKEVRVSNKGTLDVIKNLSKDCSSDYGEAGR</sequence>
<name>A0AA86S394_9FABA</name>
<dbReference type="EMBL" id="OY731400">
    <property type="protein sequence ID" value="CAJ1940253.1"/>
    <property type="molecule type" value="Genomic_DNA"/>
</dbReference>
<evidence type="ECO:0000313" key="2">
    <source>
        <dbReference type="Proteomes" id="UP001189624"/>
    </source>
</evidence>
<dbReference type="Proteomes" id="UP001189624">
    <property type="component" value="Chromosome 3"/>
</dbReference>